<reference evidence="1" key="1">
    <citation type="submission" date="2020-03" db="EMBL/GenBank/DDBJ databases">
        <title>The deep terrestrial virosphere.</title>
        <authorList>
            <person name="Holmfeldt K."/>
            <person name="Nilsson E."/>
            <person name="Simone D."/>
            <person name="Lopez-Fernandez M."/>
            <person name="Wu X."/>
            <person name="de Brujin I."/>
            <person name="Lundin D."/>
            <person name="Andersson A."/>
            <person name="Bertilsson S."/>
            <person name="Dopson M."/>
        </authorList>
    </citation>
    <scope>NUCLEOTIDE SEQUENCE</scope>
    <source>
        <strain evidence="1">MM415B05045</strain>
    </source>
</reference>
<evidence type="ECO:0000313" key="1">
    <source>
        <dbReference type="EMBL" id="QJA95940.1"/>
    </source>
</evidence>
<protein>
    <submittedName>
        <fullName evidence="1">Uncharacterized protein</fullName>
    </submittedName>
</protein>
<organism evidence="1">
    <name type="scientific">viral metagenome</name>
    <dbReference type="NCBI Taxonomy" id="1070528"/>
    <lineage>
        <taxon>unclassified sequences</taxon>
        <taxon>metagenomes</taxon>
        <taxon>organismal metagenomes</taxon>
    </lineage>
</organism>
<gene>
    <name evidence="1" type="ORF">MM415B05045_0008</name>
</gene>
<proteinExistence type="predicted"/>
<dbReference type="AlphaFoldDB" id="A0A6M3LLX8"/>
<accession>A0A6M3LLX8</accession>
<name>A0A6M3LLX8_9ZZZZ</name>
<sequence length="60" mass="6956">MFRCELCKKVIGPGIPSYKKVIETREKIYQIKDKETKKVKETKGTEIVKEISVCSSCIYK</sequence>
<dbReference type="EMBL" id="MT143357">
    <property type="protein sequence ID" value="QJA95940.1"/>
    <property type="molecule type" value="Genomic_DNA"/>
</dbReference>